<evidence type="ECO:0000313" key="2">
    <source>
        <dbReference type="Proteomes" id="UP000837857"/>
    </source>
</evidence>
<gene>
    <name evidence="1" type="ORF">IPOD504_LOCUS5401</name>
</gene>
<evidence type="ECO:0000313" key="1">
    <source>
        <dbReference type="EMBL" id="CAH2046170.1"/>
    </source>
</evidence>
<name>A0ABN8I1L2_9NEOP</name>
<proteinExistence type="predicted"/>
<accession>A0ABN8I1L2</accession>
<dbReference type="Proteomes" id="UP000837857">
    <property type="component" value="Chromosome 16"/>
</dbReference>
<organism evidence="1 2">
    <name type="scientific">Iphiclides podalirius</name>
    <name type="common">scarce swallowtail</name>
    <dbReference type="NCBI Taxonomy" id="110791"/>
    <lineage>
        <taxon>Eukaryota</taxon>
        <taxon>Metazoa</taxon>
        <taxon>Ecdysozoa</taxon>
        <taxon>Arthropoda</taxon>
        <taxon>Hexapoda</taxon>
        <taxon>Insecta</taxon>
        <taxon>Pterygota</taxon>
        <taxon>Neoptera</taxon>
        <taxon>Endopterygota</taxon>
        <taxon>Lepidoptera</taxon>
        <taxon>Glossata</taxon>
        <taxon>Ditrysia</taxon>
        <taxon>Papilionoidea</taxon>
        <taxon>Papilionidae</taxon>
        <taxon>Papilioninae</taxon>
        <taxon>Iphiclides</taxon>
    </lineage>
</organism>
<sequence length="104" mass="11182">MPCESGVPGCSEFITMVSADVRRKARGGRRGITATTLSAALSLTGNRPLRGTFADCAHVGEKKTFSARRRSRDQLMARTLYCSRGQLGHGNPSFQSFNTSGCPN</sequence>
<reference evidence="1" key="1">
    <citation type="submission" date="2022-03" db="EMBL/GenBank/DDBJ databases">
        <authorList>
            <person name="Martin H S."/>
        </authorList>
    </citation>
    <scope>NUCLEOTIDE SEQUENCE</scope>
</reference>
<dbReference type="EMBL" id="OW152828">
    <property type="protein sequence ID" value="CAH2046170.1"/>
    <property type="molecule type" value="Genomic_DNA"/>
</dbReference>
<feature type="non-terminal residue" evidence="1">
    <location>
        <position position="104"/>
    </location>
</feature>
<protein>
    <submittedName>
        <fullName evidence="1">Uncharacterized protein</fullName>
    </submittedName>
</protein>
<keyword evidence="2" id="KW-1185">Reference proteome</keyword>